<feature type="region of interest" description="Disordered" evidence="1">
    <location>
        <begin position="1"/>
        <end position="40"/>
    </location>
</feature>
<organism evidence="2 3">
    <name type="scientific">Promicromonospora soli</name>
    <dbReference type="NCBI Taxonomy" id="2035533"/>
    <lineage>
        <taxon>Bacteria</taxon>
        <taxon>Bacillati</taxon>
        <taxon>Actinomycetota</taxon>
        <taxon>Actinomycetes</taxon>
        <taxon>Micrococcales</taxon>
        <taxon>Promicromonosporaceae</taxon>
        <taxon>Promicromonospora</taxon>
    </lineage>
</organism>
<name>A0A919G4X4_9MICO</name>
<evidence type="ECO:0000313" key="2">
    <source>
        <dbReference type="EMBL" id="GHH77759.1"/>
    </source>
</evidence>
<reference evidence="2" key="1">
    <citation type="journal article" date="2014" name="Int. J. Syst. Evol. Microbiol.">
        <title>Complete genome sequence of Corynebacterium casei LMG S-19264T (=DSM 44701T), isolated from a smear-ripened cheese.</title>
        <authorList>
            <consortium name="US DOE Joint Genome Institute (JGI-PGF)"/>
            <person name="Walter F."/>
            <person name="Albersmeier A."/>
            <person name="Kalinowski J."/>
            <person name="Ruckert C."/>
        </authorList>
    </citation>
    <scope>NUCLEOTIDE SEQUENCE</scope>
    <source>
        <strain evidence="2">CGMCC 4.7398</strain>
    </source>
</reference>
<accession>A0A919G4X4</accession>
<evidence type="ECO:0000256" key="1">
    <source>
        <dbReference type="SAM" id="MobiDB-lite"/>
    </source>
</evidence>
<proteinExistence type="predicted"/>
<keyword evidence="3" id="KW-1185">Reference proteome</keyword>
<dbReference type="EMBL" id="BNAS01000006">
    <property type="protein sequence ID" value="GHH77759.1"/>
    <property type="molecule type" value="Genomic_DNA"/>
</dbReference>
<feature type="region of interest" description="Disordered" evidence="1">
    <location>
        <begin position="124"/>
        <end position="147"/>
    </location>
</feature>
<sequence length="195" mass="19786">MVAGVAGCASANPSGNPGGSGDPSGSPVTTTDPMAEEPLGSPGVACVDWVFFETPLEAAADAGAVLRGTVVEQDGTEQVFGVDSNRWVFDVEEVLERPDPPRGGFEPPPELVVSAGERIAVVSTPETCSGDNPYPEGDPLDPATGRGAADGTVIVLLSGADDAEDGSSSPRLITPYQGVLTPTADSTLPKKWPAP</sequence>
<dbReference type="AlphaFoldDB" id="A0A919G4X4"/>
<gene>
    <name evidence="2" type="ORF">GCM10017772_39560</name>
</gene>
<feature type="region of interest" description="Disordered" evidence="1">
    <location>
        <begin position="159"/>
        <end position="195"/>
    </location>
</feature>
<dbReference type="Proteomes" id="UP000627369">
    <property type="component" value="Unassembled WGS sequence"/>
</dbReference>
<protein>
    <submittedName>
        <fullName evidence="2">Uncharacterized protein</fullName>
    </submittedName>
</protein>
<reference evidence="2" key="2">
    <citation type="submission" date="2020-09" db="EMBL/GenBank/DDBJ databases">
        <authorList>
            <person name="Sun Q."/>
            <person name="Zhou Y."/>
        </authorList>
    </citation>
    <scope>NUCLEOTIDE SEQUENCE</scope>
    <source>
        <strain evidence="2">CGMCC 4.7398</strain>
    </source>
</reference>
<comment type="caution">
    <text evidence="2">The sequence shown here is derived from an EMBL/GenBank/DDBJ whole genome shotgun (WGS) entry which is preliminary data.</text>
</comment>
<evidence type="ECO:0000313" key="3">
    <source>
        <dbReference type="Proteomes" id="UP000627369"/>
    </source>
</evidence>